<dbReference type="Proteomes" id="UP000076852">
    <property type="component" value="Chromosome 2"/>
</dbReference>
<dbReference type="AlphaFoldDB" id="A0A160FRJ4"/>
<sequence>MPTLFDPLQIGDITLPNRIIMAPLTRQRAEEIRVPNALMAKYYAERATAGLIISEATAVTPQGVGYAETPGIWSQEQVEGWKIVTSAVHAAGGKIFLQLWHVGRISDPLFLNGELPVAPSAIAARGHVSLVRPERPYVTPRALELDEIAGVVEAFRKGAENAKAAGFDGVELHGANGYLLDQFLQDSTNKRTDAYGGSIENRARLLLEVTDACIDVWGANRVGVHLAPRRDAHTMGDSDPAATFGYVARELGKRKIAFIAAREALGDDRLGPQLKKAFGGPYIANEKFTKETAQHVLDAGEADAVAWGQLFIANPDLVRRFATNAPLNKPNPATYYARGETGYVDYPALETVE</sequence>
<dbReference type="InterPro" id="IPR045247">
    <property type="entry name" value="Oye-like"/>
</dbReference>
<dbReference type="GO" id="GO:0010181">
    <property type="term" value="F:FMN binding"/>
    <property type="evidence" value="ECO:0007669"/>
    <property type="project" value="InterPro"/>
</dbReference>
<dbReference type="RefSeq" id="WP_063498698.1">
    <property type="nucleotide sequence ID" value="NZ_CP014579.1"/>
</dbReference>
<dbReference type="GO" id="GO:0016628">
    <property type="term" value="F:oxidoreductase activity, acting on the CH-CH group of donors, NAD or NADP as acceptor"/>
    <property type="evidence" value="ECO:0007669"/>
    <property type="project" value="UniProtKB-ARBA"/>
</dbReference>
<evidence type="ECO:0000256" key="3">
    <source>
        <dbReference type="ARBA" id="ARBA00023002"/>
    </source>
</evidence>
<keyword evidence="6" id="KW-1185">Reference proteome</keyword>
<dbReference type="OrthoDB" id="8985337at2"/>
<gene>
    <name evidence="5" type="ORF">AYM40_23855</name>
</gene>
<protein>
    <submittedName>
        <fullName evidence="5">Alkene reductase</fullName>
    </submittedName>
</protein>
<dbReference type="EMBL" id="CP014579">
    <property type="protein sequence ID" value="ANB75412.1"/>
    <property type="molecule type" value="Genomic_DNA"/>
</dbReference>
<evidence type="ECO:0000313" key="5">
    <source>
        <dbReference type="EMBL" id="ANB75412.1"/>
    </source>
</evidence>
<name>A0A160FRJ4_9BURK</name>
<evidence type="ECO:0000256" key="1">
    <source>
        <dbReference type="ARBA" id="ARBA00001917"/>
    </source>
</evidence>
<dbReference type="KEGG" id="buz:AYM40_23855"/>
<dbReference type="PANTHER" id="PTHR22893">
    <property type="entry name" value="NADH OXIDOREDUCTASE-RELATED"/>
    <property type="match status" value="1"/>
</dbReference>
<comment type="similarity">
    <text evidence="2">Belongs to the NADH:flavin oxidoreductase/NADH oxidase family.</text>
</comment>
<proteinExistence type="inferred from homology"/>
<feature type="domain" description="NADH:flavin oxidoreductase/NADH oxidase N-terminal" evidence="4">
    <location>
        <begin position="4"/>
        <end position="328"/>
    </location>
</feature>
<dbReference type="CDD" id="cd02933">
    <property type="entry name" value="OYE_like_FMN"/>
    <property type="match status" value="1"/>
</dbReference>
<dbReference type="Gene3D" id="3.20.20.70">
    <property type="entry name" value="Aldolase class I"/>
    <property type="match status" value="1"/>
</dbReference>
<keyword evidence="3" id="KW-0560">Oxidoreductase</keyword>
<accession>A0A160FRJ4</accession>
<dbReference type="InterPro" id="IPR013785">
    <property type="entry name" value="Aldolase_TIM"/>
</dbReference>
<comment type="cofactor">
    <cofactor evidence="1">
        <name>FMN</name>
        <dbReference type="ChEBI" id="CHEBI:58210"/>
    </cofactor>
</comment>
<evidence type="ECO:0000256" key="2">
    <source>
        <dbReference type="ARBA" id="ARBA00005979"/>
    </source>
</evidence>
<organism evidence="5 6">
    <name type="scientific">Paraburkholderia phytofirmans OLGA172</name>
    <dbReference type="NCBI Taxonomy" id="1417228"/>
    <lineage>
        <taxon>Bacteria</taxon>
        <taxon>Pseudomonadati</taxon>
        <taxon>Pseudomonadota</taxon>
        <taxon>Betaproteobacteria</taxon>
        <taxon>Burkholderiales</taxon>
        <taxon>Burkholderiaceae</taxon>
        <taxon>Paraburkholderia</taxon>
    </lineage>
</organism>
<dbReference type="Pfam" id="PF00724">
    <property type="entry name" value="Oxidored_FMN"/>
    <property type="match status" value="1"/>
</dbReference>
<reference evidence="5 6" key="1">
    <citation type="journal article" date="2016" name="Gene">
        <title>PacBio SMRT assembly of a complex multi-replicon genome reveals chlorocatechol degradative operon in a region of genome plasticity.</title>
        <authorList>
            <person name="Ricker N."/>
            <person name="Shen S.Y."/>
            <person name="Goordial J."/>
            <person name="Jin S."/>
            <person name="Fulthorpe R.R."/>
        </authorList>
    </citation>
    <scope>NUCLEOTIDE SEQUENCE [LARGE SCALE GENOMIC DNA]</scope>
    <source>
        <strain evidence="5 6">OLGA172</strain>
    </source>
</reference>
<evidence type="ECO:0000259" key="4">
    <source>
        <dbReference type="Pfam" id="PF00724"/>
    </source>
</evidence>
<dbReference type="SUPFAM" id="SSF51395">
    <property type="entry name" value="FMN-linked oxidoreductases"/>
    <property type="match status" value="1"/>
</dbReference>
<dbReference type="PANTHER" id="PTHR22893:SF98">
    <property type="entry name" value="OXIDOREDUCTASE"/>
    <property type="match status" value="1"/>
</dbReference>
<dbReference type="InterPro" id="IPR001155">
    <property type="entry name" value="OxRdtase_FMN_N"/>
</dbReference>
<dbReference type="STRING" id="1804984.AYM40_23855"/>
<dbReference type="FunFam" id="3.20.20.70:FF:000059">
    <property type="entry name" value="N-ethylmaleimide reductase, FMN-linked"/>
    <property type="match status" value="1"/>
</dbReference>
<evidence type="ECO:0000313" key="6">
    <source>
        <dbReference type="Proteomes" id="UP000076852"/>
    </source>
</evidence>
<dbReference type="GO" id="GO:0005829">
    <property type="term" value="C:cytosol"/>
    <property type="evidence" value="ECO:0007669"/>
    <property type="project" value="UniProtKB-ARBA"/>
</dbReference>